<feature type="transmembrane region" description="Helical" evidence="1">
    <location>
        <begin position="80"/>
        <end position="101"/>
    </location>
</feature>
<evidence type="ECO:0000259" key="2">
    <source>
        <dbReference type="Pfam" id="PF13026"/>
    </source>
</evidence>
<dbReference type="RefSeq" id="WP_009304559.1">
    <property type="nucleotide sequence ID" value="NZ_AP025575.1"/>
</dbReference>
<dbReference type="Pfam" id="PF22564">
    <property type="entry name" value="HAAS"/>
    <property type="match status" value="1"/>
</dbReference>
<dbReference type="Proteomes" id="UP000253752">
    <property type="component" value="Unassembled WGS sequence"/>
</dbReference>
<proteinExistence type="predicted"/>
<dbReference type="Gene3D" id="3.10.450.590">
    <property type="match status" value="1"/>
</dbReference>
<sequence>MNKESYVKAVAKRLTCSKARQAEFVRDLESDIAAALSAGETWEQVESRMGDPRQVAQEFNEDLSEAERAAGKKRKRTKTIAIVATVAVAVAAIIGAATWWASPKTAPAGQSSHQTEQQVIERAQEVVALLDAGDYETLQSMSIDEMKAGLNAEMMEQAREITVPGDWGAFGSFGNAYATEISQSGQVFDVVEVVAVYEKATVTYGISFLNGEELAGIRMR</sequence>
<gene>
    <name evidence="3" type="ORF">C1872_04375</name>
</gene>
<dbReference type="InterPro" id="IPR024981">
    <property type="entry name" value="DUF3887"/>
</dbReference>
<feature type="domain" description="DUF3887" evidence="2">
    <location>
        <begin position="123"/>
        <end position="216"/>
    </location>
</feature>
<keyword evidence="1" id="KW-0472">Membrane</keyword>
<evidence type="ECO:0000313" key="4">
    <source>
        <dbReference type="Proteomes" id="UP000253752"/>
    </source>
</evidence>
<organism evidence="3 4">
    <name type="scientific">Eggerthella lenta</name>
    <name type="common">Eubacterium lentum</name>
    <dbReference type="NCBI Taxonomy" id="84112"/>
    <lineage>
        <taxon>Bacteria</taxon>
        <taxon>Bacillati</taxon>
        <taxon>Actinomycetota</taxon>
        <taxon>Coriobacteriia</taxon>
        <taxon>Eggerthellales</taxon>
        <taxon>Eggerthellaceae</taxon>
        <taxon>Eggerthella</taxon>
    </lineage>
</organism>
<dbReference type="EMBL" id="PPTX01000004">
    <property type="protein sequence ID" value="RDB80806.1"/>
    <property type="molecule type" value="Genomic_DNA"/>
</dbReference>
<name>A0A369MVI4_EGGLN</name>
<dbReference type="Pfam" id="PF13026">
    <property type="entry name" value="DUF3887"/>
    <property type="match status" value="1"/>
</dbReference>
<dbReference type="AlphaFoldDB" id="A0A369MVI4"/>
<dbReference type="GeneID" id="69510725"/>
<reference evidence="3 4" key="1">
    <citation type="journal article" date="2018" name="Elife">
        <title>Discovery and characterization of a prevalent human gut bacterial enzyme sufficient for the inactivation of a family of plant toxins.</title>
        <authorList>
            <person name="Koppel N."/>
            <person name="Bisanz J.E."/>
            <person name="Pandelia M.E."/>
            <person name="Turnbaugh P.J."/>
            <person name="Balskus E.P."/>
        </authorList>
    </citation>
    <scope>NUCLEOTIDE SEQUENCE [LARGE SCALE GENOMIC DNA]</scope>
    <source>
        <strain evidence="3 4">MR1 #12</strain>
    </source>
</reference>
<keyword evidence="1" id="KW-1133">Transmembrane helix</keyword>
<accession>A0A369MVI4</accession>
<comment type="caution">
    <text evidence="3">The sequence shown here is derived from an EMBL/GenBank/DDBJ whole genome shotgun (WGS) entry which is preliminary data.</text>
</comment>
<evidence type="ECO:0000256" key="1">
    <source>
        <dbReference type="SAM" id="Phobius"/>
    </source>
</evidence>
<evidence type="ECO:0000313" key="3">
    <source>
        <dbReference type="EMBL" id="RDB80806.1"/>
    </source>
</evidence>
<keyword evidence="1" id="KW-0812">Transmembrane</keyword>
<protein>
    <submittedName>
        <fullName evidence="3">DUF3887 domain-containing protein</fullName>
    </submittedName>
</protein>